<dbReference type="PANTHER" id="PTHR11034">
    <property type="entry name" value="N-MYC DOWNSTREAM REGULATED"/>
    <property type="match status" value="1"/>
</dbReference>
<evidence type="ECO:0008006" key="4">
    <source>
        <dbReference type="Google" id="ProtNLM"/>
    </source>
</evidence>
<organism evidence="2 3">
    <name type="scientific">Mizuhopecten yessoensis</name>
    <name type="common">Japanese scallop</name>
    <name type="synonym">Patinopecten yessoensis</name>
    <dbReference type="NCBI Taxonomy" id="6573"/>
    <lineage>
        <taxon>Eukaryota</taxon>
        <taxon>Metazoa</taxon>
        <taxon>Spiralia</taxon>
        <taxon>Lophotrochozoa</taxon>
        <taxon>Mollusca</taxon>
        <taxon>Bivalvia</taxon>
        <taxon>Autobranchia</taxon>
        <taxon>Pteriomorphia</taxon>
        <taxon>Pectinida</taxon>
        <taxon>Pectinoidea</taxon>
        <taxon>Pectinidae</taxon>
        <taxon>Mizuhopecten</taxon>
    </lineage>
</organism>
<comment type="similarity">
    <text evidence="1">Belongs to the NDRG family.</text>
</comment>
<accession>A0A210PYE5</accession>
<dbReference type="AlphaFoldDB" id="A0A210PYE5"/>
<protein>
    <recommendedName>
        <fullName evidence="4">Protein NDRG3</fullName>
    </recommendedName>
</protein>
<gene>
    <name evidence="2" type="ORF">KP79_PYT17395</name>
</gene>
<dbReference type="EMBL" id="NEDP02005386">
    <property type="protein sequence ID" value="OWF41506.1"/>
    <property type="molecule type" value="Genomic_DNA"/>
</dbReference>
<evidence type="ECO:0000256" key="1">
    <source>
        <dbReference type="ARBA" id="ARBA00005598"/>
    </source>
</evidence>
<evidence type="ECO:0000313" key="2">
    <source>
        <dbReference type="EMBL" id="OWF41506.1"/>
    </source>
</evidence>
<reference evidence="2 3" key="1">
    <citation type="journal article" date="2017" name="Nat. Ecol. Evol.">
        <title>Scallop genome provides insights into evolution of bilaterian karyotype and development.</title>
        <authorList>
            <person name="Wang S."/>
            <person name="Zhang J."/>
            <person name="Jiao W."/>
            <person name="Li J."/>
            <person name="Xun X."/>
            <person name="Sun Y."/>
            <person name="Guo X."/>
            <person name="Huan P."/>
            <person name="Dong B."/>
            <person name="Zhang L."/>
            <person name="Hu X."/>
            <person name="Sun X."/>
            <person name="Wang J."/>
            <person name="Zhao C."/>
            <person name="Wang Y."/>
            <person name="Wang D."/>
            <person name="Huang X."/>
            <person name="Wang R."/>
            <person name="Lv J."/>
            <person name="Li Y."/>
            <person name="Zhang Z."/>
            <person name="Liu B."/>
            <person name="Lu W."/>
            <person name="Hui Y."/>
            <person name="Liang J."/>
            <person name="Zhou Z."/>
            <person name="Hou R."/>
            <person name="Li X."/>
            <person name="Liu Y."/>
            <person name="Li H."/>
            <person name="Ning X."/>
            <person name="Lin Y."/>
            <person name="Zhao L."/>
            <person name="Xing Q."/>
            <person name="Dou J."/>
            <person name="Li Y."/>
            <person name="Mao J."/>
            <person name="Guo H."/>
            <person name="Dou H."/>
            <person name="Li T."/>
            <person name="Mu C."/>
            <person name="Jiang W."/>
            <person name="Fu Q."/>
            <person name="Fu X."/>
            <person name="Miao Y."/>
            <person name="Liu J."/>
            <person name="Yu Q."/>
            <person name="Li R."/>
            <person name="Liao H."/>
            <person name="Li X."/>
            <person name="Kong Y."/>
            <person name="Jiang Z."/>
            <person name="Chourrout D."/>
            <person name="Li R."/>
            <person name="Bao Z."/>
        </authorList>
    </citation>
    <scope>NUCLEOTIDE SEQUENCE [LARGE SCALE GENOMIC DNA]</scope>
    <source>
        <strain evidence="2 3">PY_sf001</strain>
    </source>
</reference>
<keyword evidence="3" id="KW-1185">Reference proteome</keyword>
<dbReference type="Proteomes" id="UP000242188">
    <property type="component" value="Unassembled WGS sequence"/>
</dbReference>
<sequence>MSTTLEEREISAPRAGRFKVHIQGNLKQSHFVVLTVHDLGCNHTMWKGFLAHESMEEVVRRSAFIHIDVPGQEDDAGNLPEDYKFPSMQSLGEDLVCVLDQLDVKQVIGLGEGAGANIVARFAMAQPDRCLGVCLIHCTGTTAGFMESIKDKVISWKLDHVGMNPTAETYLVLHRFGSVSSHTYYLRLLSILCPQGDSLTQNQSKTALSHFDLLVNFLLS</sequence>
<proteinExistence type="inferred from homology"/>
<dbReference type="InterPro" id="IPR029058">
    <property type="entry name" value="AB_hydrolase_fold"/>
</dbReference>
<dbReference type="InterPro" id="IPR004142">
    <property type="entry name" value="NDRG"/>
</dbReference>
<dbReference type="Gene3D" id="3.40.50.1820">
    <property type="entry name" value="alpha/beta hydrolase"/>
    <property type="match status" value="1"/>
</dbReference>
<dbReference type="OrthoDB" id="191979at2759"/>
<evidence type="ECO:0000313" key="3">
    <source>
        <dbReference type="Proteomes" id="UP000242188"/>
    </source>
</evidence>
<comment type="caution">
    <text evidence="2">The sequence shown here is derived from an EMBL/GenBank/DDBJ whole genome shotgun (WGS) entry which is preliminary data.</text>
</comment>
<dbReference type="Pfam" id="PF03096">
    <property type="entry name" value="Ndr"/>
    <property type="match status" value="1"/>
</dbReference>
<name>A0A210PYE5_MIZYE</name>
<dbReference type="STRING" id="6573.A0A210PYE5"/>
<dbReference type="SUPFAM" id="SSF53474">
    <property type="entry name" value="alpha/beta-Hydrolases"/>
    <property type="match status" value="1"/>
</dbReference>